<dbReference type="SUPFAM" id="SSF53335">
    <property type="entry name" value="S-adenosyl-L-methionine-dependent methyltransferases"/>
    <property type="match status" value="1"/>
</dbReference>
<dbReference type="Gene3D" id="3.40.50.150">
    <property type="entry name" value="Vaccinia Virus protein VP39"/>
    <property type="match status" value="1"/>
</dbReference>
<accession>A0A1Y1S038</accession>
<dbReference type="CDD" id="cd02440">
    <property type="entry name" value="AdoMet_MTases"/>
    <property type="match status" value="1"/>
</dbReference>
<evidence type="ECO:0000259" key="2">
    <source>
        <dbReference type="Pfam" id="PF13649"/>
    </source>
</evidence>
<dbReference type="GO" id="GO:0016740">
    <property type="term" value="F:transferase activity"/>
    <property type="evidence" value="ECO:0007669"/>
    <property type="project" value="UniProtKB-KW"/>
</dbReference>
<dbReference type="InterPro" id="IPR029063">
    <property type="entry name" value="SAM-dependent_MTases_sf"/>
</dbReference>
<evidence type="ECO:0000256" key="1">
    <source>
        <dbReference type="ARBA" id="ARBA00022679"/>
    </source>
</evidence>
<sequence length="249" mass="28893">MEMILEWFEDDQFWLRFAPVMFDPQRWAETPGEVASIISMTCTEAGSRVLDSCCGVGRHSLEFARRGYQVTAIDRTRGYIEAARETAAAEELDIEFMLQDVRFFRRPDYYDLALNLFTSFGFFSDQQEELRYIENIRESLKPGGAFVIDVNGKEILSRDFVAAEEYEMDGYTVRGEYTIEDDFSTLNNIWSLKGPKENYNFRFSHRIYSALELKELLLNCGFESVCIKGGFDGRPYDHNAQRLISIARK</sequence>
<dbReference type="InterPro" id="IPR041698">
    <property type="entry name" value="Methyltransf_25"/>
</dbReference>
<dbReference type="Gene3D" id="2.20.25.110">
    <property type="entry name" value="S-adenosyl-L-methionine-dependent methyltransferases"/>
    <property type="match status" value="1"/>
</dbReference>
<keyword evidence="1" id="KW-0808">Transferase</keyword>
<dbReference type="STRING" id="1963862.B4O97_05600"/>
<dbReference type="PANTHER" id="PTHR43861">
    <property type="entry name" value="TRANS-ACONITATE 2-METHYLTRANSFERASE-RELATED"/>
    <property type="match status" value="1"/>
</dbReference>
<feature type="domain" description="Methyltransferase" evidence="2">
    <location>
        <begin position="49"/>
        <end position="144"/>
    </location>
</feature>
<dbReference type="Pfam" id="PF13649">
    <property type="entry name" value="Methyltransf_25"/>
    <property type="match status" value="1"/>
</dbReference>
<evidence type="ECO:0000313" key="4">
    <source>
        <dbReference type="Proteomes" id="UP000192343"/>
    </source>
</evidence>
<organism evidence="3 4">
    <name type="scientific">Marispirochaeta aestuarii</name>
    <dbReference type="NCBI Taxonomy" id="1963862"/>
    <lineage>
        <taxon>Bacteria</taxon>
        <taxon>Pseudomonadati</taxon>
        <taxon>Spirochaetota</taxon>
        <taxon>Spirochaetia</taxon>
        <taxon>Spirochaetales</taxon>
        <taxon>Spirochaetaceae</taxon>
        <taxon>Marispirochaeta</taxon>
    </lineage>
</organism>
<dbReference type="EMBL" id="MWQY01000005">
    <property type="protein sequence ID" value="ORC36546.1"/>
    <property type="molecule type" value="Genomic_DNA"/>
</dbReference>
<proteinExistence type="predicted"/>
<dbReference type="AlphaFoldDB" id="A0A1Y1S038"/>
<reference evidence="3 4" key="1">
    <citation type="submission" date="2017-03" db="EMBL/GenBank/DDBJ databases">
        <title>Draft Genome sequence of Marispirochaeta sp. strain JC444.</title>
        <authorList>
            <person name="Shivani Y."/>
            <person name="Subhash Y."/>
            <person name="Sasikala C."/>
            <person name="Ramana C."/>
        </authorList>
    </citation>
    <scope>NUCLEOTIDE SEQUENCE [LARGE SCALE GENOMIC DNA]</scope>
    <source>
        <strain evidence="3 4">JC444</strain>
    </source>
</reference>
<name>A0A1Y1S038_9SPIO</name>
<protein>
    <recommendedName>
        <fullName evidence="2">Methyltransferase domain-containing protein</fullName>
    </recommendedName>
</protein>
<comment type="caution">
    <text evidence="3">The sequence shown here is derived from an EMBL/GenBank/DDBJ whole genome shotgun (WGS) entry which is preliminary data.</text>
</comment>
<keyword evidence="4" id="KW-1185">Reference proteome</keyword>
<dbReference type="Proteomes" id="UP000192343">
    <property type="component" value="Unassembled WGS sequence"/>
</dbReference>
<gene>
    <name evidence="3" type="ORF">B4O97_05600</name>
</gene>
<evidence type="ECO:0000313" key="3">
    <source>
        <dbReference type="EMBL" id="ORC36546.1"/>
    </source>
</evidence>